<dbReference type="AlphaFoldDB" id="B9RIB3"/>
<dbReference type="InParanoid" id="B9RIB3"/>
<keyword evidence="3" id="KW-1185">Reference proteome</keyword>
<feature type="domain" description="Reverse transcriptase zinc-binding" evidence="1">
    <location>
        <begin position="69"/>
        <end position="142"/>
    </location>
</feature>
<name>B9RIB3_RICCO</name>
<dbReference type="eggNOG" id="KOG1075">
    <property type="taxonomic scope" value="Eukaryota"/>
</dbReference>
<accession>B9RIB3</accession>
<proteinExistence type="predicted"/>
<organism evidence="2 3">
    <name type="scientific">Ricinus communis</name>
    <name type="common">Castor bean</name>
    <dbReference type="NCBI Taxonomy" id="3988"/>
    <lineage>
        <taxon>Eukaryota</taxon>
        <taxon>Viridiplantae</taxon>
        <taxon>Streptophyta</taxon>
        <taxon>Embryophyta</taxon>
        <taxon>Tracheophyta</taxon>
        <taxon>Spermatophyta</taxon>
        <taxon>Magnoliopsida</taxon>
        <taxon>eudicotyledons</taxon>
        <taxon>Gunneridae</taxon>
        <taxon>Pentapetalae</taxon>
        <taxon>rosids</taxon>
        <taxon>fabids</taxon>
        <taxon>Malpighiales</taxon>
        <taxon>Euphorbiaceae</taxon>
        <taxon>Acalyphoideae</taxon>
        <taxon>Acalypheae</taxon>
        <taxon>Ricinus</taxon>
    </lineage>
</organism>
<protein>
    <recommendedName>
        <fullName evidence="1">Reverse transcriptase zinc-binding domain-containing protein</fullName>
    </recommendedName>
</protein>
<dbReference type="Proteomes" id="UP000008311">
    <property type="component" value="Unassembled WGS sequence"/>
</dbReference>
<dbReference type="EMBL" id="EQ973781">
    <property type="protein sequence ID" value="EEF48885.1"/>
    <property type="molecule type" value="Genomic_DNA"/>
</dbReference>
<gene>
    <name evidence="2" type="ORF">RCOM_1577480</name>
</gene>
<dbReference type="Pfam" id="PF13966">
    <property type="entry name" value="zf-RVT"/>
    <property type="match status" value="1"/>
</dbReference>
<evidence type="ECO:0000313" key="2">
    <source>
        <dbReference type="EMBL" id="EEF48885.1"/>
    </source>
</evidence>
<evidence type="ECO:0000259" key="1">
    <source>
        <dbReference type="Pfam" id="PF13966"/>
    </source>
</evidence>
<evidence type="ECO:0000313" key="3">
    <source>
        <dbReference type="Proteomes" id="UP000008311"/>
    </source>
</evidence>
<dbReference type="InterPro" id="IPR026960">
    <property type="entry name" value="RVT-Znf"/>
</dbReference>
<sequence>MYPEGLEHLVVDDLLKEGSTVWDEEKLESLLTEEECREVVRIPVGRRHMVDKRVWHYEKHERRSVASVSHRNDNMYWISIWQLKVPPKVRAFMWKCAHNALAIKINLVHKHCGNNGLCSNCGMQEEALEHLMFFCDRAKLIWFSCALSYRPK</sequence>
<reference evidence="3" key="1">
    <citation type="journal article" date="2010" name="Nat. Biotechnol.">
        <title>Draft genome sequence of the oilseed species Ricinus communis.</title>
        <authorList>
            <person name="Chan A.P."/>
            <person name="Crabtree J."/>
            <person name="Zhao Q."/>
            <person name="Lorenzi H."/>
            <person name="Orvis J."/>
            <person name="Puiu D."/>
            <person name="Melake-Berhan A."/>
            <person name="Jones K.M."/>
            <person name="Redman J."/>
            <person name="Chen G."/>
            <person name="Cahoon E.B."/>
            <person name="Gedil M."/>
            <person name="Stanke M."/>
            <person name="Haas B.J."/>
            <person name="Wortman J.R."/>
            <person name="Fraser-Liggett C.M."/>
            <person name="Ravel J."/>
            <person name="Rabinowicz P.D."/>
        </authorList>
    </citation>
    <scope>NUCLEOTIDE SEQUENCE [LARGE SCALE GENOMIC DNA]</scope>
    <source>
        <strain evidence="3">cv. Hale</strain>
    </source>
</reference>